<keyword evidence="2" id="KW-0238">DNA-binding</keyword>
<keyword evidence="1" id="KW-0805">Transcription regulation</keyword>
<protein>
    <submittedName>
        <fullName evidence="5">AraC family transcriptional regulator</fullName>
    </submittedName>
</protein>
<sequence length="266" mass="28463">MGDDRPILHPAVWPGKINVTRHAPGPELAPFVAYHWVVRWDLDAPYTQRVLTTPHVHLAIQRDTSWVWGVHTGTTTHPLRGEGFVWGVRFRAGAFRPFLDGPVSSLTNRTVGLDVIFGVDPAEIEAKVAREVDGSGPAPTVERMLIDALPAADPMVEEVGEIVAKVAADPAITRVATLASVAGVGTRTLQRLFHEYVGAGPKWVIRQYRLLEAAGRIAGGGVAGWADLAAQLGYSDQAHLIRDFTAAVGAPPARYAQTGGRGNGAP</sequence>
<dbReference type="Gene3D" id="1.10.10.60">
    <property type="entry name" value="Homeodomain-like"/>
    <property type="match status" value="1"/>
</dbReference>
<evidence type="ECO:0000256" key="3">
    <source>
        <dbReference type="ARBA" id="ARBA00023163"/>
    </source>
</evidence>
<dbReference type="GO" id="GO:0043565">
    <property type="term" value="F:sequence-specific DNA binding"/>
    <property type="evidence" value="ECO:0007669"/>
    <property type="project" value="InterPro"/>
</dbReference>
<evidence type="ECO:0000256" key="2">
    <source>
        <dbReference type="ARBA" id="ARBA00023125"/>
    </source>
</evidence>
<dbReference type="Pfam" id="PF12833">
    <property type="entry name" value="HTH_18"/>
    <property type="match status" value="1"/>
</dbReference>
<dbReference type="InterPro" id="IPR046532">
    <property type="entry name" value="DUF6597"/>
</dbReference>
<dbReference type="Pfam" id="PF20240">
    <property type="entry name" value="DUF6597"/>
    <property type="match status" value="1"/>
</dbReference>
<proteinExistence type="predicted"/>
<evidence type="ECO:0000256" key="1">
    <source>
        <dbReference type="ARBA" id="ARBA00023015"/>
    </source>
</evidence>
<name>A0A8J3YPV4_9ACTN</name>
<accession>A0A8J3YPV4</accession>
<evidence type="ECO:0000259" key="4">
    <source>
        <dbReference type="PROSITE" id="PS01124"/>
    </source>
</evidence>
<feature type="domain" description="HTH araC/xylS-type" evidence="4">
    <location>
        <begin position="157"/>
        <end position="258"/>
    </location>
</feature>
<evidence type="ECO:0000313" key="6">
    <source>
        <dbReference type="Proteomes" id="UP000619260"/>
    </source>
</evidence>
<dbReference type="AlphaFoldDB" id="A0A8J3YPV4"/>
<gene>
    <name evidence="5" type="ORF">Val02_45920</name>
</gene>
<comment type="caution">
    <text evidence="5">The sequence shown here is derived from an EMBL/GenBank/DDBJ whole genome shotgun (WGS) entry which is preliminary data.</text>
</comment>
<dbReference type="InterPro" id="IPR050204">
    <property type="entry name" value="AraC_XylS_family_regulators"/>
</dbReference>
<dbReference type="Proteomes" id="UP000619260">
    <property type="component" value="Unassembled WGS sequence"/>
</dbReference>
<keyword evidence="3" id="KW-0804">Transcription</keyword>
<evidence type="ECO:0000313" key="5">
    <source>
        <dbReference type="EMBL" id="GIJ47706.1"/>
    </source>
</evidence>
<dbReference type="PANTHER" id="PTHR46796:SF15">
    <property type="entry name" value="BLL1074 PROTEIN"/>
    <property type="match status" value="1"/>
</dbReference>
<reference evidence="5" key="1">
    <citation type="submission" date="2021-01" db="EMBL/GenBank/DDBJ databases">
        <title>Whole genome shotgun sequence of Virgisporangium aliadipatigenens NBRC 105644.</title>
        <authorList>
            <person name="Komaki H."/>
            <person name="Tamura T."/>
        </authorList>
    </citation>
    <scope>NUCLEOTIDE SEQUENCE</scope>
    <source>
        <strain evidence="5">NBRC 105644</strain>
    </source>
</reference>
<dbReference type="GO" id="GO:0003700">
    <property type="term" value="F:DNA-binding transcription factor activity"/>
    <property type="evidence" value="ECO:0007669"/>
    <property type="project" value="InterPro"/>
</dbReference>
<dbReference type="PANTHER" id="PTHR46796">
    <property type="entry name" value="HTH-TYPE TRANSCRIPTIONAL ACTIVATOR RHAS-RELATED"/>
    <property type="match status" value="1"/>
</dbReference>
<dbReference type="SMART" id="SM00342">
    <property type="entry name" value="HTH_ARAC"/>
    <property type="match status" value="1"/>
</dbReference>
<dbReference type="EMBL" id="BOPF01000017">
    <property type="protein sequence ID" value="GIJ47706.1"/>
    <property type="molecule type" value="Genomic_DNA"/>
</dbReference>
<dbReference type="RefSeq" id="WP_203901221.1">
    <property type="nucleotide sequence ID" value="NZ_BOPF01000017.1"/>
</dbReference>
<dbReference type="InterPro" id="IPR018060">
    <property type="entry name" value="HTH_AraC"/>
</dbReference>
<organism evidence="5 6">
    <name type="scientific">Virgisporangium aliadipatigenens</name>
    <dbReference type="NCBI Taxonomy" id="741659"/>
    <lineage>
        <taxon>Bacteria</taxon>
        <taxon>Bacillati</taxon>
        <taxon>Actinomycetota</taxon>
        <taxon>Actinomycetes</taxon>
        <taxon>Micromonosporales</taxon>
        <taxon>Micromonosporaceae</taxon>
        <taxon>Virgisporangium</taxon>
    </lineage>
</organism>
<keyword evidence="6" id="KW-1185">Reference proteome</keyword>
<dbReference type="PROSITE" id="PS01124">
    <property type="entry name" value="HTH_ARAC_FAMILY_2"/>
    <property type="match status" value="1"/>
</dbReference>